<dbReference type="SUPFAM" id="SSF50729">
    <property type="entry name" value="PH domain-like"/>
    <property type="match status" value="1"/>
</dbReference>
<dbReference type="PROSITE" id="PS51783">
    <property type="entry name" value="PH_BEACH"/>
    <property type="match status" value="1"/>
</dbReference>
<dbReference type="InterPro" id="IPR023362">
    <property type="entry name" value="PH-BEACH_dom"/>
</dbReference>
<evidence type="ECO:0000313" key="3">
    <source>
        <dbReference type="EMBL" id="KAA8515957.1"/>
    </source>
</evidence>
<dbReference type="Pfam" id="PF14844">
    <property type="entry name" value="PH_BEACH"/>
    <property type="match status" value="1"/>
</dbReference>
<dbReference type="InterPro" id="IPR031570">
    <property type="entry name" value="NBEA/BDCP_DUF4704"/>
</dbReference>
<dbReference type="Gene3D" id="2.30.29.30">
    <property type="entry name" value="Pleckstrin-homology domain (PH domain)/Phosphotyrosine-binding domain (PTB)"/>
    <property type="match status" value="1"/>
</dbReference>
<feature type="region of interest" description="Disordered" evidence="1">
    <location>
        <begin position="157"/>
        <end position="186"/>
    </location>
</feature>
<evidence type="ECO:0000256" key="1">
    <source>
        <dbReference type="SAM" id="MobiDB-lite"/>
    </source>
</evidence>
<dbReference type="OrthoDB" id="26681at2759"/>
<feature type="region of interest" description="Disordered" evidence="1">
    <location>
        <begin position="118"/>
        <end position="141"/>
    </location>
</feature>
<name>A0A5J4ZFG2_9ASTE</name>
<dbReference type="EMBL" id="CM018052">
    <property type="protein sequence ID" value="KAA8515957.1"/>
    <property type="molecule type" value="Genomic_DNA"/>
</dbReference>
<keyword evidence="4" id="KW-1185">Reference proteome</keyword>
<reference evidence="3 4" key="1">
    <citation type="submission" date="2019-09" db="EMBL/GenBank/DDBJ databases">
        <title>A chromosome-level genome assembly of the Chinese tupelo Nyssa sinensis.</title>
        <authorList>
            <person name="Yang X."/>
            <person name="Kang M."/>
            <person name="Yang Y."/>
            <person name="Xiong H."/>
            <person name="Wang M."/>
            <person name="Zhang Z."/>
            <person name="Wang Z."/>
            <person name="Wu H."/>
            <person name="Ma T."/>
            <person name="Liu J."/>
            <person name="Xi Z."/>
        </authorList>
    </citation>
    <scope>NUCLEOTIDE SEQUENCE [LARGE SCALE GENOMIC DNA]</scope>
    <source>
        <strain evidence="3">J267</strain>
        <tissue evidence="3">Leaf</tissue>
    </source>
</reference>
<dbReference type="Pfam" id="PF15787">
    <property type="entry name" value="DUF4704"/>
    <property type="match status" value="2"/>
</dbReference>
<protein>
    <recommendedName>
        <fullName evidence="2">BEACH-type PH domain-containing protein</fullName>
    </recommendedName>
</protein>
<gene>
    <name evidence="3" type="ORF">F0562_019136</name>
</gene>
<evidence type="ECO:0000259" key="2">
    <source>
        <dbReference type="PROSITE" id="PS51783"/>
    </source>
</evidence>
<dbReference type="CDD" id="cd01201">
    <property type="entry name" value="PH_BEACH"/>
    <property type="match status" value="1"/>
</dbReference>
<dbReference type="PANTHER" id="PTHR13743">
    <property type="entry name" value="BEIGE/BEACH-RELATED"/>
    <property type="match status" value="1"/>
</dbReference>
<feature type="domain" description="BEACH-type PH" evidence="2">
    <location>
        <begin position="2163"/>
        <end position="2273"/>
    </location>
</feature>
<organism evidence="3 4">
    <name type="scientific">Nyssa sinensis</name>
    <dbReference type="NCBI Taxonomy" id="561372"/>
    <lineage>
        <taxon>Eukaryota</taxon>
        <taxon>Viridiplantae</taxon>
        <taxon>Streptophyta</taxon>
        <taxon>Embryophyta</taxon>
        <taxon>Tracheophyta</taxon>
        <taxon>Spermatophyta</taxon>
        <taxon>Magnoliopsida</taxon>
        <taxon>eudicotyledons</taxon>
        <taxon>Gunneridae</taxon>
        <taxon>Pentapetalae</taxon>
        <taxon>asterids</taxon>
        <taxon>Cornales</taxon>
        <taxon>Nyssaceae</taxon>
        <taxon>Nyssa</taxon>
    </lineage>
</organism>
<feature type="compositionally biased region" description="Polar residues" evidence="1">
    <location>
        <begin position="126"/>
        <end position="139"/>
    </location>
</feature>
<proteinExistence type="predicted"/>
<sequence>MCFNQLSLITDTIPKIVNSLDEDLLGLVNSNNIMEEEGTQELGEISGKDSDIHGEDTGIGERVGTSHTEHLDISGGDTGNLLRDIVLLGVDTVTTAMDDDQFEQVSLKDQEKNVGDFQGGYVDLNKSPSSDNLRHSSGGSDEAYDFSSGKFTSGFDSSPVAEVHHDSLSSSPGPEGQLVHGIRQSFSSTSPDSTFYSYGDGRYSPVGSPQKLRPKPVMPTVSPELLHLVDSAIMGKPDILEKLKNIVSGVESFGNGEEAESIAFLVVDSLLATMGGVESFEEDEDNNPPSVMLNSRAASVAGELIPWLPWLGDVEGIMSPRTRMVRGLLAILRACTRNRAMCSTAGLLEVLLLSAEKIFVQDIGSTEQMRWDGTPLCSCIQYLAGHSLSVIELHRWFQVITRTLTTVWAARLMIALEKAMGGKESRGPACTFEFDGESSGLLGPGDARWPFTNGYAFATWIYIESFADTLNTATTAAAIAAAAIAAAKSGKSSAMSAAAAAASALAGEGTAHMPRLFSFLSADNQVMEAYFHAQFLVVESGTGKGKKASLHFTHAFKPQCWYFIGLEHTCKQGLLGKAESELRLYIDGSLYESRPFDFPRISKPLAFCCIGTNPPPTMASLQRRHRQCPLFAEMGPIYIFKEPIGPERMACLASRGGDVLPSFGNGAGLPWLATNDHVQSMAEESALLDAELGGCIHLLYHPNLLSGRYCPDASPSGAAGMLRRPAEVLGHVHVATRMRPIEALWALAYGGPMSLLPLAVSNVHENSLEPKTGNLSLSLATTALAAPIFRIISMAIQHPRNNEELCRTRGPEVLPRILNYLLQTLSSFDVGKHDGVGDEELVAAVVSLCQSQKNNHALKVQLFSRLLLDLKIWSLCNYGLQKKLLSSLADMVLMESSLMRDANAIQLLLDGCRRCYWTVRENDSVNTFSLNEATRPIGEVNALVDELLVVIELLVVAAPPSLAVDDVHCLLGFMVDCPQPNQVARVLHLIYRLVVQPNTSRADTFAEAFISCGGIETLLVLLQREAKAGDCDNPDSLFESDETFSVRGSELDNGSGVLESSHCDDVGFHEEKELTLHEKVFEPESFNSGGSFVAASVGTRIERMASISENPFIKNLGGISFSISADNARNNVYNIDKGDGIVVGIIGLLGALVTSRHLKIGSYPPPDVTSNLGFHEGGGTMFDDKVSLLLFALQKAFQAAPNSLMTRNVYTALLGASINASSTDDGLNLYDSSHRFEHSQLLLVLLRSLPYASTALQSRALQDLLFLACSHPENRSSLTKMEEWPEWILEILICNYEMGASKNSNSSSLGDVEDLIHNFLIIMLEHSMRQKDGWKDIEATIHCAEWLSMVGGSSTGDQRKRREESLPIFKRRLLGGLLDFSARELEFQTQVIAAAAAGVASEGLSPKDAKAETENVAQLSVALVENSIVILMLVEDHLRLQSKVYGASHFPAGSASPLSYFLPLGTPSNLTTVGEESLETAGDYKSLSSNSGGLSLDVLASMADANGQVSAVVLDRLTAAAAAEPYESVSCSFVSYGSCAIDLAEGWKYRSRLWYGVGLPSKTKAFGGGGSGWESWKSAWEKDANGNWIELPLIKKSVAMLQALLLDESGLGGGLGIRGGSGTGMGGMAALYQLLDSDQPFLCMLRMTLVSMREDDYGGENMLLRNVNSQDPLTEGLHRQAGNVASLDDSARMSIRKPRSALLWSVLSPVLDMPISDSKRQRVLVASCVLYSEVWHAVSRERLPLRKQYLEAIVPPFVAVLRRWRPFLAGIHELATADGLNPLVTDDHALAADALPIEAALAMISPNWAASFASPPAAMALAMIAAGAAGGETTTPSTTTQLRRDSSMLGRKTTRLHAFSSFQKAMEVPTKSPAAPKDKAAAKAAALAVARDLERNAKIGSGRGLSAVAMATSAQRRSKSDMERVKRWNISEAMGTAWMECLQSVDTKSVYGKDFNALSYKFIAVLVGSLALARNMQRSEVDRRKQVDVIARNRLFTGIRAWRKLIHHLIEMKCLFGPLSDHLCNPERVFWKLDFMESSSRMRRCLRRNYQGSDHLGAAANYENQMELKHHEENVASPSKASILAAEAISMEVVNDNDGQEDIDILDGRADDIQQYGEIPTRLSGTGEQPLRASMESRDLQVISDEDLVQNPSAVAPSYVPSELDERIVLELPSSMVRPLKILRGTFQITTRRINFFVDNIENKATRDGLDCSSESNIQEKDRTWLMSSLHQIFSRRYLLRRSALELFMVDRSNFFFDFGSTEGRRYAYQAIVQAQSSSFEQHLPHNSET</sequence>
<dbReference type="Proteomes" id="UP000325577">
    <property type="component" value="Linkage Group LG9"/>
</dbReference>
<dbReference type="InterPro" id="IPR050865">
    <property type="entry name" value="BEACH_Domain"/>
</dbReference>
<dbReference type="PANTHER" id="PTHR13743:SF157">
    <property type="entry name" value="BEACH DOMAIN-CONTAINING PROTEIN C2"/>
    <property type="match status" value="1"/>
</dbReference>
<dbReference type="InterPro" id="IPR011993">
    <property type="entry name" value="PH-like_dom_sf"/>
</dbReference>
<evidence type="ECO:0000313" key="4">
    <source>
        <dbReference type="Proteomes" id="UP000325577"/>
    </source>
</evidence>
<accession>A0A5J4ZFG2</accession>